<dbReference type="SUPFAM" id="SSF50978">
    <property type="entry name" value="WD40 repeat-like"/>
    <property type="match status" value="1"/>
</dbReference>
<dbReference type="GO" id="GO:0000027">
    <property type="term" value="P:ribosomal large subunit assembly"/>
    <property type="evidence" value="ECO:0007669"/>
    <property type="project" value="TreeGrafter"/>
</dbReference>
<evidence type="ECO:0000313" key="8">
    <source>
        <dbReference type="EMBL" id="OEJ83550.1"/>
    </source>
</evidence>
<comment type="subcellular location">
    <subcellularLocation>
        <location evidence="1">Nucleus</location>
        <location evidence="1">Nucleolus</location>
    </subcellularLocation>
</comment>
<dbReference type="Gene3D" id="2.130.10.10">
    <property type="entry name" value="YVTN repeat-like/Quinoprotein amine dehydrogenase"/>
    <property type="match status" value="1"/>
</dbReference>
<comment type="caution">
    <text evidence="8">The sequence shown here is derived from an EMBL/GenBank/DDBJ whole genome shotgun (WGS) entry which is preliminary data.</text>
</comment>
<feature type="repeat" description="WD" evidence="5">
    <location>
        <begin position="398"/>
        <end position="439"/>
    </location>
</feature>
<dbReference type="InterPro" id="IPR019775">
    <property type="entry name" value="WD40_repeat_CS"/>
</dbReference>
<gene>
    <name evidence="8" type="ORF">AWRI3578_g3118</name>
</gene>
<dbReference type="PRINTS" id="PR00320">
    <property type="entry name" value="GPROTEINBRPT"/>
</dbReference>
<keyword evidence="9" id="KW-1185">Reference proteome</keyword>
<reference evidence="9" key="1">
    <citation type="journal article" date="2016" name="Genome Announc.">
        <title>Genome sequences of three species of Hanseniaspora isolated from spontaneous wine fermentations.</title>
        <authorList>
            <person name="Sternes P.R."/>
            <person name="Lee D."/>
            <person name="Kutyna D.R."/>
            <person name="Borneman A.R."/>
        </authorList>
    </citation>
    <scope>NUCLEOTIDE SEQUENCE [LARGE SCALE GENOMIC DNA]</scope>
    <source>
        <strain evidence="9">AWRI3578</strain>
    </source>
</reference>
<dbReference type="InterPro" id="IPR015943">
    <property type="entry name" value="WD40/YVTN_repeat-like_dom_sf"/>
</dbReference>
<dbReference type="InterPro" id="IPR012972">
    <property type="entry name" value="NLE"/>
</dbReference>
<dbReference type="InterPro" id="IPR036322">
    <property type="entry name" value="WD40_repeat_dom_sf"/>
</dbReference>
<keyword evidence="2 5" id="KW-0853">WD repeat</keyword>
<accession>A0A1E5R9G9</accession>
<dbReference type="PRINTS" id="PR00319">
    <property type="entry name" value="GPROTEINB"/>
</dbReference>
<dbReference type="Pfam" id="PF00400">
    <property type="entry name" value="WD40"/>
    <property type="match status" value="7"/>
</dbReference>
<feature type="region of interest" description="Disordered" evidence="6">
    <location>
        <begin position="1"/>
        <end position="20"/>
    </location>
</feature>
<dbReference type="Pfam" id="PF08154">
    <property type="entry name" value="NLE"/>
    <property type="match status" value="1"/>
</dbReference>
<evidence type="ECO:0000259" key="7">
    <source>
        <dbReference type="Pfam" id="PF08154"/>
    </source>
</evidence>
<dbReference type="PROSITE" id="PS00678">
    <property type="entry name" value="WD_REPEATS_1"/>
    <property type="match status" value="2"/>
</dbReference>
<proteinExistence type="predicted"/>
<dbReference type="EMBL" id="LPNL01000007">
    <property type="protein sequence ID" value="OEJ83550.1"/>
    <property type="molecule type" value="Genomic_DNA"/>
</dbReference>
<evidence type="ECO:0000256" key="2">
    <source>
        <dbReference type="ARBA" id="ARBA00022574"/>
    </source>
</evidence>
<dbReference type="InterPro" id="IPR001680">
    <property type="entry name" value="WD40_rpt"/>
</dbReference>
<dbReference type="OrthoDB" id="10267436at2759"/>
<sequence length="515" mass="57406">MSTVLPPPSKKQRKEALKPKEVDVVPEDLPNVLVKFQAFDTGDTVGTSMRVPATITEQQLEELLNNLNQTEEHDKVPYTFSVDVGEGKTVDIKDSLYQSVLKSGLKTTEDHLTLIFTPRAVFKVKSVTRSSAAITGHGSTILCSSFAPNTSSRMVTGAGDNTARIWDCDTQTPMKTLSGHTNWVLCVAYSPCGRFIATGSMDNTIRVWDANKGEQIGKPLRGHNKWVTSLSWEPYHLVRDGEVPRLCSSSKDTTIRIWNPVSGNNEMTLSGHTSNVSCVKWGGLNVIYSGSHDKTIRCWDMNQKGLCINILKGHGHWVNHLTLSTDYVLQKSGFNEKSNKLSVTSQFNETELKKNALINFEKVAKKNGTLEEILCTCSDDFTMYLWNPVKSNKPLVRLTGHQKLVNHVSYSPDGRYIASASFDNSIKIWDGRDGKFVQTFRGHVAAVYKLAWSSDSRLLVSCSKDTTLKVWDVKTKKLSVDLPGHTDEIYTVDWSLDGRKVCSGGKDKTVRIWTH</sequence>
<keyword evidence="3" id="KW-0677">Repeat</keyword>
<evidence type="ECO:0000313" key="9">
    <source>
        <dbReference type="Proteomes" id="UP000095605"/>
    </source>
</evidence>
<feature type="repeat" description="WD" evidence="5">
    <location>
        <begin position="220"/>
        <end position="268"/>
    </location>
</feature>
<dbReference type="GO" id="GO:0005730">
    <property type="term" value="C:nucleolus"/>
    <property type="evidence" value="ECO:0007669"/>
    <property type="project" value="UniProtKB-SubCell"/>
</dbReference>
<feature type="repeat" description="WD" evidence="5">
    <location>
        <begin position="482"/>
        <end position="515"/>
    </location>
</feature>
<dbReference type="InterPro" id="IPR001632">
    <property type="entry name" value="WD40_G-protein_beta-like"/>
</dbReference>
<organism evidence="8 9">
    <name type="scientific">Hanseniaspora opuntiae</name>
    <dbReference type="NCBI Taxonomy" id="211096"/>
    <lineage>
        <taxon>Eukaryota</taxon>
        <taxon>Fungi</taxon>
        <taxon>Dikarya</taxon>
        <taxon>Ascomycota</taxon>
        <taxon>Saccharomycotina</taxon>
        <taxon>Saccharomycetes</taxon>
        <taxon>Saccharomycodales</taxon>
        <taxon>Saccharomycodaceae</taxon>
        <taxon>Hanseniaspora</taxon>
    </lineage>
</organism>
<dbReference type="PANTHER" id="PTHR19848:SF0">
    <property type="entry name" value="NOTCHLESS PROTEIN HOMOLOG 1"/>
    <property type="match status" value="1"/>
</dbReference>
<feature type="repeat" description="WD" evidence="5">
    <location>
        <begin position="440"/>
        <end position="481"/>
    </location>
</feature>
<feature type="repeat" description="WD" evidence="5">
    <location>
        <begin position="177"/>
        <end position="218"/>
    </location>
</feature>
<evidence type="ECO:0000256" key="4">
    <source>
        <dbReference type="ARBA" id="ARBA00023242"/>
    </source>
</evidence>
<dbReference type="InterPro" id="IPR020472">
    <property type="entry name" value="WD40_PAC1"/>
</dbReference>
<dbReference type="PROSITE" id="PS50082">
    <property type="entry name" value="WD_REPEATS_2"/>
    <property type="match status" value="7"/>
</dbReference>
<dbReference type="CDD" id="cd00200">
    <property type="entry name" value="WD40"/>
    <property type="match status" value="1"/>
</dbReference>
<dbReference type="SMART" id="SM00320">
    <property type="entry name" value="WD40"/>
    <property type="match status" value="8"/>
</dbReference>
<evidence type="ECO:0000256" key="3">
    <source>
        <dbReference type="ARBA" id="ARBA00022737"/>
    </source>
</evidence>
<evidence type="ECO:0000256" key="1">
    <source>
        <dbReference type="ARBA" id="ARBA00004604"/>
    </source>
</evidence>
<evidence type="ECO:0000256" key="6">
    <source>
        <dbReference type="SAM" id="MobiDB-lite"/>
    </source>
</evidence>
<evidence type="ECO:0000256" key="5">
    <source>
        <dbReference type="PROSITE-ProRule" id="PRU00221"/>
    </source>
</evidence>
<protein>
    <submittedName>
        <fullName evidence="8">Ribosome assembly protein 4</fullName>
    </submittedName>
</protein>
<dbReference type="PROSITE" id="PS50294">
    <property type="entry name" value="WD_REPEATS_REGION"/>
    <property type="match status" value="6"/>
</dbReference>
<dbReference type="PANTHER" id="PTHR19848">
    <property type="entry name" value="WD40 REPEAT PROTEIN"/>
    <property type="match status" value="1"/>
</dbReference>
<dbReference type="Proteomes" id="UP000095605">
    <property type="component" value="Unassembled WGS sequence"/>
</dbReference>
<feature type="repeat" description="WD" evidence="5">
    <location>
        <begin position="134"/>
        <end position="176"/>
    </location>
</feature>
<feature type="repeat" description="WD" evidence="5">
    <location>
        <begin position="269"/>
        <end position="302"/>
    </location>
</feature>
<feature type="domain" description="NLE" evidence="7">
    <location>
        <begin position="32"/>
        <end position="99"/>
    </location>
</feature>
<keyword evidence="4" id="KW-0539">Nucleus</keyword>
<name>A0A1E5R9G9_9ASCO</name>
<dbReference type="AlphaFoldDB" id="A0A1E5R9G9"/>